<evidence type="ECO:0000313" key="6">
    <source>
        <dbReference type="Proteomes" id="UP000325672"/>
    </source>
</evidence>
<dbReference type="InterPro" id="IPR007219">
    <property type="entry name" value="XnlR_reg_dom"/>
</dbReference>
<dbReference type="GeneID" id="43647990"/>
<keyword evidence="3" id="KW-0539">Nucleus</keyword>
<dbReference type="GO" id="GO:0008270">
    <property type="term" value="F:zinc ion binding"/>
    <property type="evidence" value="ECO:0007669"/>
    <property type="project" value="InterPro"/>
</dbReference>
<sequence>MEILLDHLEEDSRNLFIDLTPQSPSSCPETCSANYLQGFVRPICTTIGEDKYEYLLLQGALTLPSFPLQQALLQTFFECVLPSMPIINWQTFTSIVSNKEGSQGQISLLLFQAIMFSATTFVNLDHLQKAGYSSREEAHEAFFQRANLLYQSHYESDPLTNLQALLLMTHRAKATDGKDSRYWIEVAISLALMLGLFRDLPSGYAGHHNQKLHRRIAWTCYVVDSLISLRLRCLPLIRSVDFSLSMLTEDDFDFGHIPIESQLFLPGCTFIRRQEVQRYLADICVSQAQLSLCIRRVLNVQARCNSEKLSAETTSKTPDTPNKHHSDYLTNIWMSQKALADWEYCLPPICQRPPTVSGIGSSESQIVTLHRNVLHMVYHGVVCVLYQSRIFHSSTSRMQHAATQITEIATELDQMNVLHSLPIIGSTTILIAMIIHLAEVQTSSPLKQGVTMRDIQSCIELMKRLQDVHSSMDTVTHLILTALQKCSPTEYK</sequence>
<evidence type="ECO:0000259" key="4">
    <source>
        <dbReference type="SMART" id="SM00906"/>
    </source>
</evidence>
<evidence type="ECO:0000313" key="5">
    <source>
        <dbReference type="EMBL" id="KAE8138673.1"/>
    </source>
</evidence>
<organism evidence="5 6">
    <name type="scientific">Aspergillus pseudotamarii</name>
    <dbReference type="NCBI Taxonomy" id="132259"/>
    <lineage>
        <taxon>Eukaryota</taxon>
        <taxon>Fungi</taxon>
        <taxon>Dikarya</taxon>
        <taxon>Ascomycota</taxon>
        <taxon>Pezizomycotina</taxon>
        <taxon>Eurotiomycetes</taxon>
        <taxon>Eurotiomycetidae</taxon>
        <taxon>Eurotiales</taxon>
        <taxon>Aspergillaceae</taxon>
        <taxon>Aspergillus</taxon>
        <taxon>Aspergillus subgen. Circumdati</taxon>
    </lineage>
</organism>
<keyword evidence="1" id="KW-0805">Transcription regulation</keyword>
<reference evidence="5 6" key="1">
    <citation type="submission" date="2019-04" db="EMBL/GenBank/DDBJ databases">
        <title>Friends and foes A comparative genomics study of 23 Aspergillus species from section Flavi.</title>
        <authorList>
            <consortium name="DOE Joint Genome Institute"/>
            <person name="Kjaerbolling I."/>
            <person name="Vesth T."/>
            <person name="Frisvad J.C."/>
            <person name="Nybo J.L."/>
            <person name="Theobald S."/>
            <person name="Kildgaard S."/>
            <person name="Isbrandt T."/>
            <person name="Kuo A."/>
            <person name="Sato A."/>
            <person name="Lyhne E.K."/>
            <person name="Kogle M.E."/>
            <person name="Wiebenga A."/>
            <person name="Kun R.S."/>
            <person name="Lubbers R.J."/>
            <person name="Makela M.R."/>
            <person name="Barry K."/>
            <person name="Chovatia M."/>
            <person name="Clum A."/>
            <person name="Daum C."/>
            <person name="Haridas S."/>
            <person name="He G."/>
            <person name="LaButti K."/>
            <person name="Lipzen A."/>
            <person name="Mondo S."/>
            <person name="Riley R."/>
            <person name="Salamov A."/>
            <person name="Simmons B.A."/>
            <person name="Magnuson J.K."/>
            <person name="Henrissat B."/>
            <person name="Mortensen U.H."/>
            <person name="Larsen T.O."/>
            <person name="Devries R.P."/>
            <person name="Grigoriev I.V."/>
            <person name="Machida M."/>
            <person name="Baker S.E."/>
            <person name="Andersen M.R."/>
        </authorList>
    </citation>
    <scope>NUCLEOTIDE SEQUENCE [LARGE SCALE GENOMIC DNA]</scope>
    <source>
        <strain evidence="5 6">CBS 117625</strain>
    </source>
</reference>
<evidence type="ECO:0000256" key="3">
    <source>
        <dbReference type="ARBA" id="ARBA00023242"/>
    </source>
</evidence>
<dbReference type="Pfam" id="PF04082">
    <property type="entry name" value="Fungal_trans"/>
    <property type="match status" value="1"/>
</dbReference>
<dbReference type="RefSeq" id="XP_031914736.1">
    <property type="nucleotide sequence ID" value="XM_032063780.1"/>
</dbReference>
<accession>A0A5N6SZ19</accession>
<dbReference type="OrthoDB" id="4451586at2759"/>
<evidence type="ECO:0000256" key="2">
    <source>
        <dbReference type="ARBA" id="ARBA00023163"/>
    </source>
</evidence>
<dbReference type="Proteomes" id="UP000325672">
    <property type="component" value="Unassembled WGS sequence"/>
</dbReference>
<dbReference type="PANTHER" id="PTHR47425">
    <property type="entry name" value="FARB-RELATED"/>
    <property type="match status" value="1"/>
</dbReference>
<feature type="domain" description="Xylanolytic transcriptional activator regulatory" evidence="4">
    <location>
        <begin position="180"/>
        <end position="253"/>
    </location>
</feature>
<dbReference type="AlphaFoldDB" id="A0A5N6SZ19"/>
<protein>
    <submittedName>
        <fullName evidence="5">Fungal-specific transcription factor domain-containing protein</fullName>
    </submittedName>
</protein>
<dbReference type="SMART" id="SM00906">
    <property type="entry name" value="Fungal_trans"/>
    <property type="match status" value="1"/>
</dbReference>
<evidence type="ECO:0000256" key="1">
    <source>
        <dbReference type="ARBA" id="ARBA00023015"/>
    </source>
</evidence>
<proteinExistence type="predicted"/>
<keyword evidence="2" id="KW-0804">Transcription</keyword>
<name>A0A5N6SZ19_ASPPS</name>
<dbReference type="EMBL" id="ML743570">
    <property type="protein sequence ID" value="KAE8138673.1"/>
    <property type="molecule type" value="Genomic_DNA"/>
</dbReference>
<dbReference type="CDD" id="cd12148">
    <property type="entry name" value="fungal_TF_MHR"/>
    <property type="match status" value="1"/>
</dbReference>
<dbReference type="PANTHER" id="PTHR47425:SF2">
    <property type="entry name" value="FARB-RELATED"/>
    <property type="match status" value="1"/>
</dbReference>
<dbReference type="GO" id="GO:0003677">
    <property type="term" value="F:DNA binding"/>
    <property type="evidence" value="ECO:0007669"/>
    <property type="project" value="InterPro"/>
</dbReference>
<gene>
    <name evidence="5" type="ORF">BDV38DRAFT_69274</name>
</gene>
<dbReference type="GO" id="GO:0006351">
    <property type="term" value="P:DNA-templated transcription"/>
    <property type="evidence" value="ECO:0007669"/>
    <property type="project" value="InterPro"/>
</dbReference>
<keyword evidence="6" id="KW-1185">Reference proteome</keyword>
<dbReference type="InterPro" id="IPR052761">
    <property type="entry name" value="Fungal_Detox/Toxin_TFs"/>
</dbReference>